<name>A0ABS6TIT1_STRHA</name>
<feature type="non-terminal residue" evidence="2">
    <location>
        <position position="71"/>
    </location>
</feature>
<dbReference type="Proteomes" id="UP000735541">
    <property type="component" value="Unassembled WGS sequence"/>
</dbReference>
<proteinExistence type="predicted"/>
<accession>A0ABS6TIT1</accession>
<protein>
    <submittedName>
        <fullName evidence="2">Uncharacterized protein</fullName>
    </submittedName>
</protein>
<evidence type="ECO:0000313" key="2">
    <source>
        <dbReference type="EMBL" id="MBV7668120.1"/>
    </source>
</evidence>
<dbReference type="EMBL" id="JAHUVW010000001">
    <property type="protein sequence ID" value="MBV7668120.1"/>
    <property type="molecule type" value="Genomic_DNA"/>
</dbReference>
<organism evidence="2 3">
    <name type="scientific">Streptomyces halstedii</name>
    <dbReference type="NCBI Taxonomy" id="1944"/>
    <lineage>
        <taxon>Bacteria</taxon>
        <taxon>Bacillati</taxon>
        <taxon>Actinomycetota</taxon>
        <taxon>Actinomycetes</taxon>
        <taxon>Kitasatosporales</taxon>
        <taxon>Streptomycetaceae</taxon>
        <taxon>Streptomyces</taxon>
    </lineage>
</organism>
<evidence type="ECO:0000256" key="1">
    <source>
        <dbReference type="SAM" id="MobiDB-lite"/>
    </source>
</evidence>
<gene>
    <name evidence="2" type="ORF">STHAL_01210</name>
</gene>
<keyword evidence="3" id="KW-1185">Reference proteome</keyword>
<feature type="region of interest" description="Disordered" evidence="1">
    <location>
        <begin position="1"/>
        <end position="71"/>
    </location>
</feature>
<reference evidence="2 3" key="1">
    <citation type="submission" date="2021-07" db="EMBL/GenBank/DDBJ databases">
        <title>Sequencing Streptomyces halstedii LGO-A4 genome an citrus endophytic actinomycete.</title>
        <authorList>
            <person name="Samborskyy M."/>
            <person name="Scott N."/>
            <person name="Deglau R."/>
            <person name="Dickens S."/>
            <person name="Oliveira L.G."/>
        </authorList>
    </citation>
    <scope>NUCLEOTIDE SEQUENCE [LARGE SCALE GENOMIC DNA]</scope>
    <source>
        <strain evidence="2 3">LGO-A4</strain>
    </source>
</reference>
<comment type="caution">
    <text evidence="2">The sequence shown here is derived from an EMBL/GenBank/DDBJ whole genome shotgun (WGS) entry which is preliminary data.</text>
</comment>
<evidence type="ECO:0000313" key="3">
    <source>
        <dbReference type="Proteomes" id="UP000735541"/>
    </source>
</evidence>
<sequence length="71" mass="6541">MSALGPPSASGSEAVPGSAPSGPVAGHATRPDPVAPPTGSPGRLAAPGLAGTQHPLVAPAPPAAAPGRPAR</sequence>